<name>A0A7C2ZIB6_9AQUI</name>
<keyword evidence="6" id="KW-0862">Zinc</keyword>
<dbReference type="Pfam" id="PF22521">
    <property type="entry name" value="HypF_C_2"/>
    <property type="match status" value="1"/>
</dbReference>
<dbReference type="GO" id="GO:0051604">
    <property type="term" value="P:protein maturation"/>
    <property type="evidence" value="ECO:0007669"/>
    <property type="project" value="TreeGrafter"/>
</dbReference>
<dbReference type="InterPro" id="IPR011125">
    <property type="entry name" value="Znf_HypF"/>
</dbReference>
<evidence type="ECO:0000256" key="1">
    <source>
        <dbReference type="ARBA" id="ARBA00004711"/>
    </source>
</evidence>
<proteinExistence type="inferred from homology"/>
<dbReference type="SUPFAM" id="SSF54975">
    <property type="entry name" value="Acylphosphatase/BLUF domain-like"/>
    <property type="match status" value="1"/>
</dbReference>
<dbReference type="InterPro" id="IPR004421">
    <property type="entry name" value="Carbamoyltransferase_HypF"/>
</dbReference>
<organism evidence="12">
    <name type="scientific">Hydrogenobacter sp</name>
    <dbReference type="NCBI Taxonomy" id="2152829"/>
    <lineage>
        <taxon>Bacteria</taxon>
        <taxon>Pseudomonadati</taxon>
        <taxon>Aquificota</taxon>
        <taxon>Aquificia</taxon>
        <taxon>Aquificales</taxon>
        <taxon>Aquificaceae</taxon>
        <taxon>Hydrogenobacter</taxon>
    </lineage>
</organism>
<dbReference type="PANTHER" id="PTHR42959">
    <property type="entry name" value="CARBAMOYLTRANSFERASE"/>
    <property type="match status" value="1"/>
</dbReference>
<evidence type="ECO:0000259" key="10">
    <source>
        <dbReference type="PROSITE" id="PS51160"/>
    </source>
</evidence>
<dbReference type="InterPro" id="IPR051060">
    <property type="entry name" value="Carbamoyltrans_HypF-like"/>
</dbReference>
<dbReference type="InterPro" id="IPR055128">
    <property type="entry name" value="HypF_C_2"/>
</dbReference>
<evidence type="ECO:0000256" key="2">
    <source>
        <dbReference type="ARBA" id="ARBA00008097"/>
    </source>
</evidence>
<dbReference type="Pfam" id="PF07503">
    <property type="entry name" value="zf-HYPF"/>
    <property type="match status" value="2"/>
</dbReference>
<dbReference type="EC" id="6.2.-.-" evidence="8"/>
<comment type="pathway">
    <text evidence="1">Protein modification; [NiFe] hydrogenase maturation.</text>
</comment>
<evidence type="ECO:0000256" key="3">
    <source>
        <dbReference type="ARBA" id="ARBA00022598"/>
    </source>
</evidence>
<dbReference type="NCBIfam" id="TIGR00143">
    <property type="entry name" value="hypF"/>
    <property type="match status" value="1"/>
</dbReference>
<dbReference type="InterPro" id="IPR017945">
    <property type="entry name" value="DHBP_synth_RibB-like_a/b_dom"/>
</dbReference>
<dbReference type="FunFam" id="3.30.420.40:FF:000124">
    <property type="entry name" value="Carbamoyltransferase HypF"/>
    <property type="match status" value="1"/>
</dbReference>
<evidence type="ECO:0000313" key="12">
    <source>
        <dbReference type="EMBL" id="HEW46207.1"/>
    </source>
</evidence>
<evidence type="ECO:0000256" key="5">
    <source>
        <dbReference type="ARBA" id="ARBA00022771"/>
    </source>
</evidence>
<feature type="active site" evidence="9">
    <location>
        <position position="17"/>
    </location>
</feature>
<dbReference type="InterPro" id="IPR006070">
    <property type="entry name" value="Sua5-like_dom"/>
</dbReference>
<comment type="catalytic activity">
    <reaction evidence="7">
        <text>C-terminal L-cysteinyl-[HypE protein] + carbamoyl phosphate + ATP + H2O = C-terminal S-carboxamide-L-cysteinyl-[HypE protein] + AMP + phosphate + diphosphate + H(+)</text>
        <dbReference type="Rhea" id="RHEA:55636"/>
        <dbReference type="Rhea" id="RHEA-COMP:14247"/>
        <dbReference type="Rhea" id="RHEA-COMP:14392"/>
        <dbReference type="ChEBI" id="CHEBI:15377"/>
        <dbReference type="ChEBI" id="CHEBI:15378"/>
        <dbReference type="ChEBI" id="CHEBI:30616"/>
        <dbReference type="ChEBI" id="CHEBI:33019"/>
        <dbReference type="ChEBI" id="CHEBI:43474"/>
        <dbReference type="ChEBI" id="CHEBI:58228"/>
        <dbReference type="ChEBI" id="CHEBI:76913"/>
        <dbReference type="ChEBI" id="CHEBI:139126"/>
        <dbReference type="ChEBI" id="CHEBI:456215"/>
    </reaction>
</comment>
<dbReference type="SUPFAM" id="SSF55821">
    <property type="entry name" value="YrdC/RibB"/>
    <property type="match status" value="1"/>
</dbReference>
<dbReference type="InterPro" id="IPR001792">
    <property type="entry name" value="Acylphosphatase-like_dom"/>
</dbReference>
<evidence type="ECO:0000256" key="9">
    <source>
        <dbReference type="PROSITE-ProRule" id="PRU00520"/>
    </source>
</evidence>
<comment type="caution">
    <text evidence="12">The sequence shown here is derived from an EMBL/GenBank/DDBJ whole genome shotgun (WGS) entry which is preliminary data.</text>
</comment>
<dbReference type="AlphaFoldDB" id="A0A7C2ZIB6"/>
<dbReference type="GO" id="GO:0003998">
    <property type="term" value="F:acylphosphatase activity"/>
    <property type="evidence" value="ECO:0007669"/>
    <property type="project" value="UniProtKB-EC"/>
</dbReference>
<feature type="active site" evidence="9">
    <location>
        <position position="35"/>
    </location>
</feature>
<accession>A0A7C2ZIB6</accession>
<keyword evidence="5" id="KW-0863">Zinc-finger</keyword>
<gene>
    <name evidence="12" type="primary">hypF</name>
    <name evidence="12" type="ORF">ENO47_06025</name>
</gene>
<dbReference type="Pfam" id="PF01300">
    <property type="entry name" value="Sua5_yciO_yrdC"/>
    <property type="match status" value="1"/>
</dbReference>
<dbReference type="EMBL" id="DSFP01000051">
    <property type="protein sequence ID" value="HEW46207.1"/>
    <property type="molecule type" value="Genomic_DNA"/>
</dbReference>
<keyword evidence="4" id="KW-0479">Metal-binding</keyword>
<dbReference type="GO" id="GO:0003725">
    <property type="term" value="F:double-stranded RNA binding"/>
    <property type="evidence" value="ECO:0007669"/>
    <property type="project" value="InterPro"/>
</dbReference>
<dbReference type="Pfam" id="PF17788">
    <property type="entry name" value="HypF_C"/>
    <property type="match status" value="1"/>
</dbReference>
<dbReference type="Gene3D" id="3.30.110.120">
    <property type="match status" value="1"/>
</dbReference>
<reference evidence="12" key="1">
    <citation type="journal article" date="2020" name="mSystems">
        <title>Genome- and Community-Level Interaction Insights into Carbon Utilization and Element Cycling Functions of Hydrothermarchaeota in Hydrothermal Sediment.</title>
        <authorList>
            <person name="Zhou Z."/>
            <person name="Liu Y."/>
            <person name="Xu W."/>
            <person name="Pan J."/>
            <person name="Luo Z.H."/>
            <person name="Li M."/>
        </authorList>
    </citation>
    <scope>NUCLEOTIDE SEQUENCE [LARGE SCALE GENOMIC DNA]</scope>
    <source>
        <strain evidence="12">SpSt-132</strain>
    </source>
</reference>
<dbReference type="InterPro" id="IPR017968">
    <property type="entry name" value="Acylphosphatase_CS"/>
</dbReference>
<comment type="catalytic activity">
    <reaction evidence="9">
        <text>an acyl phosphate + H2O = a carboxylate + phosphate + H(+)</text>
        <dbReference type="Rhea" id="RHEA:14965"/>
        <dbReference type="ChEBI" id="CHEBI:15377"/>
        <dbReference type="ChEBI" id="CHEBI:15378"/>
        <dbReference type="ChEBI" id="CHEBI:29067"/>
        <dbReference type="ChEBI" id="CHEBI:43474"/>
        <dbReference type="ChEBI" id="CHEBI:59918"/>
        <dbReference type="EC" id="3.6.1.7"/>
    </reaction>
</comment>
<evidence type="ECO:0000259" key="11">
    <source>
        <dbReference type="PROSITE" id="PS51163"/>
    </source>
</evidence>
<dbReference type="PROSITE" id="PS00150">
    <property type="entry name" value="ACYLPHOSPHATASE_1"/>
    <property type="match status" value="1"/>
</dbReference>
<dbReference type="PANTHER" id="PTHR42959:SF1">
    <property type="entry name" value="CARBAMOYLTRANSFERASE HYPF"/>
    <property type="match status" value="1"/>
</dbReference>
<feature type="domain" description="Acylphosphatase-like" evidence="10">
    <location>
        <begin position="2"/>
        <end position="88"/>
    </location>
</feature>
<dbReference type="UniPathway" id="UPA00335"/>
<dbReference type="Pfam" id="PF00708">
    <property type="entry name" value="Acylphosphatase"/>
    <property type="match status" value="1"/>
</dbReference>
<dbReference type="PROSITE" id="PS51163">
    <property type="entry name" value="YRDC"/>
    <property type="match status" value="1"/>
</dbReference>
<dbReference type="PIRSF" id="PIRSF006256">
    <property type="entry name" value="CMPcnvr_hdrg_mat"/>
    <property type="match status" value="1"/>
</dbReference>
<keyword evidence="12" id="KW-0808">Transferase</keyword>
<evidence type="ECO:0000256" key="7">
    <source>
        <dbReference type="ARBA" id="ARBA00048220"/>
    </source>
</evidence>
<keyword evidence="9" id="KW-0378">Hydrolase</keyword>
<keyword evidence="3" id="KW-0436">Ligase</keyword>
<evidence type="ECO:0000256" key="8">
    <source>
        <dbReference type="PIRNR" id="PIRNR006256"/>
    </source>
</evidence>
<dbReference type="InterPro" id="IPR041440">
    <property type="entry name" value="HypF_C"/>
</dbReference>
<dbReference type="Gene3D" id="3.90.870.50">
    <property type="match status" value="1"/>
</dbReference>
<sequence>MRLRVKLKGAVQGVGFRPFVYRLAQDLSLRGWVINNSSGVEIEVEGKVQLLEEFLLRLQTEKPPLAHIYSQEIEYLEEVGYEDFEIRESKEEGKKEVLILPDIATCQWCLKELFDPKDRRYMYPFINCTYCGPRFTIIERLPYDRPNTTMKAFPMCPQCKKEYEDPRNRRFHAQPVACPSCGPSLSLITKDGELLAEGEESIKATLQALKEGKIVAVKGIGGFHLMCDATREEPVRTLRERKRRKEKPFAVMFRDMEQLLLYAEPTELEKALLLSPERPIVLIRSKGGLAPSVAPGLKRIGAFLPYSPLHHIILHSLDFPVVATSGNLSDEPIVKDNQEAIERLSPLADLLLLHNRDIKRRCDDSVVKVIGGLPTPIRRSRGYTPMPIRLPFKLKRKVLALGGMLKNTFAIGFEDMVILSQHVGDIENIETLKSFEDMVFDLMSLYEFEPELLVCDLHPRYETTRWAKEFSQRKGIPLLQVQHHFAHVLSCMGERGIEGKVLGIAWDGTGYGEDGSLWGGEFLVCDYKGYERAFYFRPFRLIGGERAVKEPRRVALSLLFELYREDATGMSLEPVRSFREEDLKNLYIAWSKGINSPYSSSVGRLFDAVASLIGLRQVVSYEGQGAMMLEDLYDPLVKDHYPYALEKRQIDWRPMLEAIIKDKERGKIPSRFINTLAHVCLHVAKELAIERVCLSGGVMQNDPLVSKIKELLEAEGFKVYTHQRVPPNDGGLSLGQALFQPQEG</sequence>
<evidence type="ECO:0000256" key="4">
    <source>
        <dbReference type="ARBA" id="ARBA00022723"/>
    </source>
</evidence>
<evidence type="ECO:0000256" key="6">
    <source>
        <dbReference type="ARBA" id="ARBA00022833"/>
    </source>
</evidence>
<dbReference type="GO" id="GO:0008270">
    <property type="term" value="F:zinc ion binding"/>
    <property type="evidence" value="ECO:0007669"/>
    <property type="project" value="UniProtKB-KW"/>
</dbReference>
<dbReference type="SUPFAM" id="SSF53067">
    <property type="entry name" value="Actin-like ATPase domain"/>
    <property type="match status" value="1"/>
</dbReference>
<protein>
    <recommendedName>
        <fullName evidence="8">Carbamoyltransferase</fullName>
        <ecNumber evidence="8">6.2.-.-</ecNumber>
    </recommendedName>
</protein>
<comment type="similarity">
    <text evidence="2 8">Belongs to the carbamoyltransferase HypF family.</text>
</comment>
<dbReference type="InterPro" id="IPR036046">
    <property type="entry name" value="Acylphosphatase-like_dom_sf"/>
</dbReference>
<dbReference type="PROSITE" id="PS51160">
    <property type="entry name" value="ACYLPHOSPHATASE_3"/>
    <property type="match status" value="1"/>
</dbReference>
<dbReference type="GO" id="GO:0016874">
    <property type="term" value="F:ligase activity"/>
    <property type="evidence" value="ECO:0007669"/>
    <property type="project" value="UniProtKB-UniRule"/>
</dbReference>
<dbReference type="Gene3D" id="3.30.420.40">
    <property type="match status" value="1"/>
</dbReference>
<dbReference type="GO" id="GO:0016743">
    <property type="term" value="F:carboxyl- or carbamoyltransferase activity"/>
    <property type="evidence" value="ECO:0007669"/>
    <property type="project" value="UniProtKB-UniRule"/>
</dbReference>
<feature type="domain" description="YrdC-like" evidence="11">
    <location>
        <begin position="199"/>
        <end position="382"/>
    </location>
</feature>
<dbReference type="Gene3D" id="3.30.420.360">
    <property type="match status" value="1"/>
</dbReference>
<dbReference type="InterPro" id="IPR043129">
    <property type="entry name" value="ATPase_NBD"/>
</dbReference>